<dbReference type="Gene3D" id="3.50.50.60">
    <property type="entry name" value="FAD/NAD(P)-binding domain"/>
    <property type="match status" value="2"/>
</dbReference>
<gene>
    <name evidence="8" type="primary">fccB</name>
    <name evidence="8" type="ORF">Psch_03095</name>
</gene>
<dbReference type="AlphaFoldDB" id="A0A4Y7RBF1"/>
<comment type="caution">
    <text evidence="8">The sequence shown here is derived from an EMBL/GenBank/DDBJ whole genome shotgun (WGS) entry which is preliminary data.</text>
</comment>
<dbReference type="GO" id="GO:0070221">
    <property type="term" value="P:sulfide oxidation, using sulfide:quinone oxidoreductase"/>
    <property type="evidence" value="ECO:0007669"/>
    <property type="project" value="TreeGrafter"/>
</dbReference>
<comment type="cofactor">
    <cofactor evidence="1">
        <name>FAD</name>
        <dbReference type="ChEBI" id="CHEBI:57692"/>
    </cofactor>
</comment>
<keyword evidence="6 8" id="KW-0560">Oxidoreductase</keyword>
<feature type="domain" description="FAD/NAD(P)-binding" evidence="7">
    <location>
        <begin position="189"/>
        <end position="315"/>
    </location>
</feature>
<protein>
    <submittedName>
        <fullName evidence="8">Sulfide dehydrogenase (Flavocytochrome c) flavoprotein chain</fullName>
        <ecNumber evidence="8">1.8.2.3</ecNumber>
    </submittedName>
</protein>
<dbReference type="InterPro" id="IPR023753">
    <property type="entry name" value="FAD/NAD-binding_dom"/>
</dbReference>
<evidence type="ECO:0000256" key="6">
    <source>
        <dbReference type="ARBA" id="ARBA00023002"/>
    </source>
</evidence>
<evidence type="ECO:0000313" key="8">
    <source>
        <dbReference type="EMBL" id="TEB06053.1"/>
    </source>
</evidence>
<dbReference type="GO" id="GO:0070225">
    <property type="term" value="F:sulfide dehydrogenase activity"/>
    <property type="evidence" value="ECO:0007669"/>
    <property type="project" value="UniProtKB-EC"/>
</dbReference>
<dbReference type="FunFam" id="3.50.50.60:FF:000034">
    <property type="entry name" value="sulfide:quinone oxidoreductase, mitochondrial"/>
    <property type="match status" value="1"/>
</dbReference>
<evidence type="ECO:0000256" key="5">
    <source>
        <dbReference type="ARBA" id="ARBA00022946"/>
    </source>
</evidence>
<keyword evidence="4" id="KW-0274">FAD</keyword>
<evidence type="ECO:0000259" key="7">
    <source>
        <dbReference type="Pfam" id="PF07992"/>
    </source>
</evidence>
<dbReference type="GO" id="GO:0070224">
    <property type="term" value="F:sulfide:quinone oxidoreductase activity"/>
    <property type="evidence" value="ECO:0007669"/>
    <property type="project" value="TreeGrafter"/>
</dbReference>
<dbReference type="PANTHER" id="PTHR10632">
    <property type="entry name" value="SULFIDE:QUINONE OXIDOREDUCTASE"/>
    <property type="match status" value="1"/>
</dbReference>
<reference evidence="8 9" key="1">
    <citation type="journal article" date="2018" name="Environ. Microbiol.">
        <title>Novel energy conservation strategies and behaviour of Pelotomaculum schinkii driving syntrophic propionate catabolism.</title>
        <authorList>
            <person name="Hidalgo-Ahumada C.A.P."/>
            <person name="Nobu M.K."/>
            <person name="Narihiro T."/>
            <person name="Tamaki H."/>
            <person name="Liu W.T."/>
            <person name="Kamagata Y."/>
            <person name="Stams A.J.M."/>
            <person name="Imachi H."/>
            <person name="Sousa D.Z."/>
        </authorList>
    </citation>
    <scope>NUCLEOTIDE SEQUENCE [LARGE SCALE GENOMIC DNA]</scope>
    <source>
        <strain evidence="8 9">HH</strain>
    </source>
</reference>
<keyword evidence="3" id="KW-0874">Quinone</keyword>
<evidence type="ECO:0000256" key="2">
    <source>
        <dbReference type="ARBA" id="ARBA00022630"/>
    </source>
</evidence>
<dbReference type="EMBL" id="QFGA01000002">
    <property type="protein sequence ID" value="TEB06053.1"/>
    <property type="molecule type" value="Genomic_DNA"/>
</dbReference>
<evidence type="ECO:0000256" key="4">
    <source>
        <dbReference type="ARBA" id="ARBA00022827"/>
    </source>
</evidence>
<dbReference type="EC" id="1.8.2.3" evidence="8"/>
<dbReference type="InterPro" id="IPR015904">
    <property type="entry name" value="Sulphide_quinone_reductase"/>
</dbReference>
<proteinExistence type="predicted"/>
<accession>A0A4Y7RBF1</accession>
<dbReference type="SUPFAM" id="SSF51905">
    <property type="entry name" value="FAD/NAD(P)-binding domain"/>
    <property type="match status" value="2"/>
</dbReference>
<evidence type="ECO:0000313" key="9">
    <source>
        <dbReference type="Proteomes" id="UP000298324"/>
    </source>
</evidence>
<sequence>MLPHQHCQILMIGGGTAGLIVASKLIKKLPAASIVLLDSADKHYYQPAWLFASSGIMAKEKSARSEKSLIPNGVLFLQEAAELCNPDENYVITSQGKRIFYDYLALAPGITVDWAGVKGLEGSIGKDGVVSIYSYEQLDQTWQSIKNFPGGAAVFTLPATPLKCPSAPQKIMYLAEEYFHKTGVRKDTNVIFFTAKDKLCEIKKYESTLKKVIERKNIKIFFKHDLEEVRPDKKEAVFKSLVTGSKETIKYDLLHVTPCFQAPVFLKKSRLTQKNGLVDVNPYTLQHQRYKNIFALGDAADLPTPKTGAAARRQAKVVAENLIRLLSSGQPGASYNGYTSCPITTGYGKVVLLEYDYDKKPLETFPFNQAKERYSMFLLDRYVLPYMYWNFMLPGRI</sequence>
<evidence type="ECO:0000256" key="1">
    <source>
        <dbReference type="ARBA" id="ARBA00001974"/>
    </source>
</evidence>
<dbReference type="PANTHER" id="PTHR10632:SF2">
    <property type="entry name" value="SULFIDE:QUINONE OXIDOREDUCTASE, MITOCHONDRIAL"/>
    <property type="match status" value="1"/>
</dbReference>
<keyword evidence="2" id="KW-0285">Flavoprotein</keyword>
<dbReference type="GO" id="GO:0071949">
    <property type="term" value="F:FAD binding"/>
    <property type="evidence" value="ECO:0007669"/>
    <property type="project" value="TreeGrafter"/>
</dbReference>
<dbReference type="Pfam" id="PF07992">
    <property type="entry name" value="Pyr_redox_2"/>
    <property type="match status" value="1"/>
</dbReference>
<dbReference type="Proteomes" id="UP000298324">
    <property type="component" value="Unassembled WGS sequence"/>
</dbReference>
<dbReference type="RefSeq" id="WP_190258676.1">
    <property type="nucleotide sequence ID" value="NZ_QFGA01000002.1"/>
</dbReference>
<keyword evidence="5" id="KW-0809">Transit peptide</keyword>
<dbReference type="InterPro" id="IPR036188">
    <property type="entry name" value="FAD/NAD-bd_sf"/>
</dbReference>
<name>A0A4Y7RBF1_9FIRM</name>
<organism evidence="8 9">
    <name type="scientific">Pelotomaculum schinkii</name>
    <dbReference type="NCBI Taxonomy" id="78350"/>
    <lineage>
        <taxon>Bacteria</taxon>
        <taxon>Bacillati</taxon>
        <taxon>Bacillota</taxon>
        <taxon>Clostridia</taxon>
        <taxon>Eubacteriales</taxon>
        <taxon>Desulfotomaculaceae</taxon>
        <taxon>Pelotomaculum</taxon>
    </lineage>
</organism>
<evidence type="ECO:0000256" key="3">
    <source>
        <dbReference type="ARBA" id="ARBA00022719"/>
    </source>
</evidence>
<keyword evidence="9" id="KW-1185">Reference proteome</keyword>
<dbReference type="GO" id="GO:0048038">
    <property type="term" value="F:quinone binding"/>
    <property type="evidence" value="ECO:0007669"/>
    <property type="project" value="UniProtKB-KW"/>
</dbReference>